<accession>A0A1W0E827</accession>
<name>A0A1W0E827_9MICR</name>
<evidence type="ECO:0000313" key="2">
    <source>
        <dbReference type="EMBL" id="OQS55388.1"/>
    </source>
</evidence>
<sequence length="293" mass="33297">MICNFLYFLNVECLWKPVESKYKSDLKGSNYQPGKTATYVIDKKKNVLKISLVDSTTAFLTLDSYRLSSGKDLSKIAMGTEKKFSGDYSIFTGKYDTEKRQNALQKIFGLLSVKDGVMQYEKITSDLHKEIYEASKKGRPEIKKGKNDEDLSKLSYDDWVKKASVPKYRPMAFGGDEKKLKEPQDFALIQVAFDELEMREIEVDLDKLGLSSNKEPHVFELGYNTNLLSSRGSVTQSPPIVYDGSKYSILDTRGITERGWFFPVVFFAVASILLTLSIVFIKNDKLKENKKTA</sequence>
<evidence type="ECO:0000313" key="3">
    <source>
        <dbReference type="Proteomes" id="UP000192758"/>
    </source>
</evidence>
<dbReference type="EMBL" id="MNPJ01000010">
    <property type="protein sequence ID" value="OQS55388.1"/>
    <property type="molecule type" value="Genomic_DNA"/>
</dbReference>
<dbReference type="VEuPathDB" id="MicrosporidiaDB:EHP00_1217"/>
<organism evidence="2 3">
    <name type="scientific">Ecytonucleospora hepatopenaei</name>
    <dbReference type="NCBI Taxonomy" id="646526"/>
    <lineage>
        <taxon>Eukaryota</taxon>
        <taxon>Fungi</taxon>
        <taxon>Fungi incertae sedis</taxon>
        <taxon>Microsporidia</taxon>
        <taxon>Enterocytozoonidae</taxon>
        <taxon>Ecytonucleospora</taxon>
    </lineage>
</organism>
<dbReference type="Proteomes" id="UP000192758">
    <property type="component" value="Unassembled WGS sequence"/>
</dbReference>
<keyword evidence="1" id="KW-1133">Transmembrane helix</keyword>
<keyword evidence="3" id="KW-1185">Reference proteome</keyword>
<reference evidence="2 3" key="1">
    <citation type="journal article" date="2017" name="Environ. Microbiol.">
        <title>Decay of the glycolytic pathway and adaptation to intranuclear parasitism within Enterocytozoonidae microsporidia.</title>
        <authorList>
            <person name="Wiredu Boakye D."/>
            <person name="Jaroenlak P."/>
            <person name="Prachumwat A."/>
            <person name="Williams T.A."/>
            <person name="Bateman K.S."/>
            <person name="Itsathitphaisarn O."/>
            <person name="Sritunyalucksana K."/>
            <person name="Paszkiewicz K.H."/>
            <person name="Moore K.A."/>
            <person name="Stentiford G.D."/>
            <person name="Williams B.A."/>
        </authorList>
    </citation>
    <scope>NUCLEOTIDE SEQUENCE [LARGE SCALE GENOMIC DNA]</scope>
    <source>
        <strain evidence="2 3">TH1</strain>
    </source>
</reference>
<proteinExistence type="predicted"/>
<feature type="transmembrane region" description="Helical" evidence="1">
    <location>
        <begin position="260"/>
        <end position="281"/>
    </location>
</feature>
<evidence type="ECO:0000256" key="1">
    <source>
        <dbReference type="SAM" id="Phobius"/>
    </source>
</evidence>
<gene>
    <name evidence="2" type="ORF">EHP00_1217</name>
</gene>
<protein>
    <submittedName>
        <fullName evidence="2">Uncharacterized protein</fullName>
    </submittedName>
</protein>
<comment type="caution">
    <text evidence="2">The sequence shown here is derived from an EMBL/GenBank/DDBJ whole genome shotgun (WGS) entry which is preliminary data.</text>
</comment>
<dbReference type="AlphaFoldDB" id="A0A1W0E827"/>
<keyword evidence="1" id="KW-0472">Membrane</keyword>
<keyword evidence="1" id="KW-0812">Transmembrane</keyword>